<protein>
    <submittedName>
        <fullName evidence="3">Uncharacterized protein</fullName>
    </submittedName>
</protein>
<evidence type="ECO:0000313" key="3">
    <source>
        <dbReference type="EMBL" id="PIC44844.1"/>
    </source>
</evidence>
<sequence>MYRLILYNVIYILVFVWWTMINCLKGAKRGDGESKKTLKTVKSIPITYETDPAVLEKERRLKIAENREKMRKKREKKMNKTMEEFKEAQITMRKLKEEKMLSEDSTQPMNSDDLIEKIGTKSEEIIEPDNIGKVDKKLQKELEKLEKTQIPKNEKKVSKSMNSGSFSEEDLGDVKLVDEDPYAAAKKHIIKKRAQELARRKQNEELMRKRLERENCSYLTSPDDTLKNISSIQFESQISQIQRKKKQRESKESSAESQDGTLVEPKSNELYIQDIPERVMQ</sequence>
<gene>
    <name evidence="3" type="primary">Cnig_chr_II.g5071</name>
    <name evidence="3" type="ORF">B9Z55_005071</name>
</gene>
<evidence type="ECO:0000313" key="4">
    <source>
        <dbReference type="Proteomes" id="UP000230233"/>
    </source>
</evidence>
<dbReference type="AlphaFoldDB" id="A0A2G5UZ90"/>
<evidence type="ECO:0000256" key="2">
    <source>
        <dbReference type="SAM" id="Phobius"/>
    </source>
</evidence>
<keyword evidence="2" id="KW-0812">Transmembrane</keyword>
<dbReference type="Proteomes" id="UP000230233">
    <property type="component" value="Chromosome II"/>
</dbReference>
<keyword evidence="2" id="KW-0472">Membrane</keyword>
<evidence type="ECO:0000256" key="1">
    <source>
        <dbReference type="SAM" id="MobiDB-lite"/>
    </source>
</evidence>
<proteinExistence type="predicted"/>
<name>A0A2G5UZ90_9PELO</name>
<feature type="region of interest" description="Disordered" evidence="1">
    <location>
        <begin position="240"/>
        <end position="281"/>
    </location>
</feature>
<keyword evidence="4" id="KW-1185">Reference proteome</keyword>
<comment type="caution">
    <text evidence="3">The sequence shown here is derived from an EMBL/GenBank/DDBJ whole genome shotgun (WGS) entry which is preliminary data.</text>
</comment>
<organism evidence="3 4">
    <name type="scientific">Caenorhabditis nigoni</name>
    <dbReference type="NCBI Taxonomy" id="1611254"/>
    <lineage>
        <taxon>Eukaryota</taxon>
        <taxon>Metazoa</taxon>
        <taxon>Ecdysozoa</taxon>
        <taxon>Nematoda</taxon>
        <taxon>Chromadorea</taxon>
        <taxon>Rhabditida</taxon>
        <taxon>Rhabditina</taxon>
        <taxon>Rhabditomorpha</taxon>
        <taxon>Rhabditoidea</taxon>
        <taxon>Rhabditidae</taxon>
        <taxon>Peloderinae</taxon>
        <taxon>Caenorhabditis</taxon>
    </lineage>
</organism>
<dbReference type="OrthoDB" id="5847478at2759"/>
<keyword evidence="2" id="KW-1133">Transmembrane helix</keyword>
<accession>A0A2G5UZ90</accession>
<dbReference type="EMBL" id="PDUG01000002">
    <property type="protein sequence ID" value="PIC44844.1"/>
    <property type="molecule type" value="Genomic_DNA"/>
</dbReference>
<reference evidence="4" key="1">
    <citation type="submission" date="2017-10" db="EMBL/GenBank/DDBJ databases">
        <title>Rapid genome shrinkage in a self-fertile nematode reveals novel sperm competition proteins.</title>
        <authorList>
            <person name="Yin D."/>
            <person name="Schwarz E.M."/>
            <person name="Thomas C.G."/>
            <person name="Felde R.L."/>
            <person name="Korf I.F."/>
            <person name="Cutter A.D."/>
            <person name="Schartner C.M."/>
            <person name="Ralston E.J."/>
            <person name="Meyer B.J."/>
            <person name="Haag E.S."/>
        </authorList>
    </citation>
    <scope>NUCLEOTIDE SEQUENCE [LARGE SCALE GENOMIC DNA]</scope>
    <source>
        <strain evidence="4">JU1422</strain>
    </source>
</reference>
<feature type="transmembrane region" description="Helical" evidence="2">
    <location>
        <begin position="6"/>
        <end position="24"/>
    </location>
</feature>